<reference evidence="1 2" key="1">
    <citation type="submission" date="2019-11" db="EMBL/GenBank/DDBJ databases">
        <title>Draft Genome Sequences of Six Type Strains of the Genus Massilia.</title>
        <authorList>
            <person name="Miess H."/>
            <person name="Frediansyah A."/>
            <person name="Goeker M."/>
            <person name="Gross H."/>
        </authorList>
    </citation>
    <scope>NUCLEOTIDE SEQUENCE [LARGE SCALE GENOMIC DNA]</scope>
    <source>
        <strain evidence="1 2">DSM 17513</strain>
    </source>
</reference>
<dbReference type="Gene3D" id="3.40.1230.10">
    <property type="entry name" value="MTH938-like"/>
    <property type="match status" value="1"/>
</dbReference>
<dbReference type="PANTHER" id="PTHR21192">
    <property type="entry name" value="NUCLEAR PROTEIN E3-3"/>
    <property type="match status" value="1"/>
</dbReference>
<comment type="caution">
    <text evidence="1">The sequence shown here is derived from an EMBL/GenBank/DDBJ whole genome shotgun (WGS) entry which is preliminary data.</text>
</comment>
<accession>A0A6I3XK30</accession>
<proteinExistence type="predicted"/>
<dbReference type="Proteomes" id="UP000431684">
    <property type="component" value="Unassembled WGS sequence"/>
</dbReference>
<dbReference type="InterPro" id="IPR007523">
    <property type="entry name" value="NDUFAF3/AAMDC"/>
</dbReference>
<dbReference type="EMBL" id="WNWM01000002">
    <property type="protein sequence ID" value="MUI14910.1"/>
    <property type="molecule type" value="Genomic_DNA"/>
</dbReference>
<protein>
    <recommendedName>
        <fullName evidence="3">Xcc1710-like domain-containing protein</fullName>
    </recommendedName>
</protein>
<dbReference type="Pfam" id="PF04430">
    <property type="entry name" value="DUF498"/>
    <property type="match status" value="1"/>
</dbReference>
<dbReference type="CDD" id="cd05560">
    <property type="entry name" value="Xcc1710_like"/>
    <property type="match status" value="1"/>
</dbReference>
<evidence type="ECO:0008006" key="3">
    <source>
        <dbReference type="Google" id="ProtNLM"/>
    </source>
</evidence>
<dbReference type="OrthoDB" id="9800373at2"/>
<dbReference type="PANTHER" id="PTHR21192:SF2">
    <property type="entry name" value="NADH DEHYDROGENASE [UBIQUINONE] 1 ALPHA SUBCOMPLEX ASSEMBLY FACTOR 3"/>
    <property type="match status" value="1"/>
</dbReference>
<keyword evidence="2" id="KW-1185">Reference proteome</keyword>
<dbReference type="AlphaFoldDB" id="A0A6I3XK30"/>
<name>A0A6I3XK30_9BURK</name>
<dbReference type="RefSeq" id="WP_155710664.1">
    <property type="nucleotide sequence ID" value="NZ_BMWU01000024.1"/>
</dbReference>
<sequence>MKLHSSDTQQYQTVTGYFAGGVEINAKPFDYSLLVLPEKAPQPWPVARFADLTVEHFEHLLSEAPDVVILGTGERQRFVHPRLSAPLTSRRIGVECMDTNAACRTYNILMGEGRKALLALIVEKDAEKDAEEKVVRDAPAPAQS</sequence>
<evidence type="ECO:0000313" key="1">
    <source>
        <dbReference type="EMBL" id="MUI14910.1"/>
    </source>
</evidence>
<gene>
    <name evidence="1" type="ORF">GJV26_20930</name>
</gene>
<dbReference type="SUPFAM" id="SSF64076">
    <property type="entry name" value="MTH938-like"/>
    <property type="match status" value="1"/>
</dbReference>
<dbReference type="InterPro" id="IPR036748">
    <property type="entry name" value="MTH938-like_sf"/>
</dbReference>
<evidence type="ECO:0000313" key="2">
    <source>
        <dbReference type="Proteomes" id="UP000431684"/>
    </source>
</evidence>
<organism evidence="1 2">
    <name type="scientific">Pseudoduganella dura</name>
    <dbReference type="NCBI Taxonomy" id="321982"/>
    <lineage>
        <taxon>Bacteria</taxon>
        <taxon>Pseudomonadati</taxon>
        <taxon>Pseudomonadota</taxon>
        <taxon>Betaproteobacteria</taxon>
        <taxon>Burkholderiales</taxon>
        <taxon>Oxalobacteraceae</taxon>
        <taxon>Telluria group</taxon>
        <taxon>Pseudoduganella</taxon>
    </lineage>
</organism>